<keyword evidence="1" id="KW-1133">Transmembrane helix</keyword>
<feature type="domain" description="Bacterial Pleckstrin homology" evidence="2">
    <location>
        <begin position="66"/>
        <end position="162"/>
    </location>
</feature>
<evidence type="ECO:0000259" key="2">
    <source>
        <dbReference type="Pfam" id="PF10882"/>
    </source>
</evidence>
<organism evidence="3 4">
    <name type="scientific">Rhodanobacter humi</name>
    <dbReference type="NCBI Taxonomy" id="1888173"/>
    <lineage>
        <taxon>Bacteria</taxon>
        <taxon>Pseudomonadati</taxon>
        <taxon>Pseudomonadota</taxon>
        <taxon>Gammaproteobacteria</taxon>
        <taxon>Lysobacterales</taxon>
        <taxon>Rhodanobacteraceae</taxon>
        <taxon>Rhodanobacter</taxon>
    </lineage>
</organism>
<dbReference type="Pfam" id="PF10882">
    <property type="entry name" value="bPH_5"/>
    <property type="match status" value="1"/>
</dbReference>
<keyword evidence="1" id="KW-0812">Transmembrane</keyword>
<protein>
    <submittedName>
        <fullName evidence="3">PH domain-containing protein</fullName>
    </submittedName>
</protein>
<proteinExistence type="predicted"/>
<dbReference type="Proteomes" id="UP001562159">
    <property type="component" value="Unassembled WGS sequence"/>
</dbReference>
<gene>
    <name evidence="3" type="ORF">AB7878_03755</name>
</gene>
<accession>A0ABV4AMA7</accession>
<reference evidence="3 4" key="1">
    <citation type="submission" date="2024-07" db="EMBL/GenBank/DDBJ databases">
        <title>Molecular mechanisms and environmental adaptations of flagellar loss and biofilm growth of Rhodanobacter under environmental stress.</title>
        <authorList>
            <person name="Chen M."/>
        </authorList>
    </citation>
    <scope>NUCLEOTIDE SEQUENCE [LARGE SCALE GENOMIC DNA]</scope>
    <source>
        <strain evidence="3 4">RS22</strain>
    </source>
</reference>
<name>A0ABV4AMA7_9GAMM</name>
<dbReference type="InterPro" id="IPR027783">
    <property type="entry name" value="Bacterial_PH-related"/>
</dbReference>
<sequence length="186" mass="20242">MNPHYPAAPWSGFLKGISIVVTLLLPGVSLLVAVTVPAHLPPVLRTLTVALPLVILLAAVPFVVRDYALRDGTLQVRRLFWTTSVALGKLREATIDPQAGAGSIRLFGNGGLFSFSGWFRNAKLGRYRAFVTDWQRAVVLRGAGITVVLSPADPTGFVRDLQAALAPPARAEARSKTLPRWRQIRR</sequence>
<evidence type="ECO:0000313" key="3">
    <source>
        <dbReference type="EMBL" id="MEY2181522.1"/>
    </source>
</evidence>
<evidence type="ECO:0000313" key="4">
    <source>
        <dbReference type="Proteomes" id="UP001562159"/>
    </source>
</evidence>
<feature type="transmembrane region" description="Helical" evidence="1">
    <location>
        <begin position="42"/>
        <end position="64"/>
    </location>
</feature>
<feature type="transmembrane region" description="Helical" evidence="1">
    <location>
        <begin position="12"/>
        <end position="36"/>
    </location>
</feature>
<dbReference type="EMBL" id="JBGBPY010000001">
    <property type="protein sequence ID" value="MEY2181522.1"/>
    <property type="molecule type" value="Genomic_DNA"/>
</dbReference>
<comment type="caution">
    <text evidence="3">The sequence shown here is derived from an EMBL/GenBank/DDBJ whole genome shotgun (WGS) entry which is preliminary data.</text>
</comment>
<keyword evidence="4" id="KW-1185">Reference proteome</keyword>
<evidence type="ECO:0000256" key="1">
    <source>
        <dbReference type="SAM" id="Phobius"/>
    </source>
</evidence>
<keyword evidence="1" id="KW-0472">Membrane</keyword>